<feature type="transmembrane region" description="Helical" evidence="1">
    <location>
        <begin position="204"/>
        <end position="224"/>
    </location>
</feature>
<feature type="transmembrane region" description="Helical" evidence="1">
    <location>
        <begin position="43"/>
        <end position="64"/>
    </location>
</feature>
<evidence type="ECO:0000256" key="1">
    <source>
        <dbReference type="SAM" id="Phobius"/>
    </source>
</evidence>
<evidence type="ECO:0000313" key="2">
    <source>
        <dbReference type="EMBL" id="KNF08374.1"/>
    </source>
</evidence>
<evidence type="ECO:0000313" key="3">
    <source>
        <dbReference type="Proteomes" id="UP000037267"/>
    </source>
</evidence>
<keyword evidence="1" id="KW-0472">Membrane</keyword>
<gene>
    <name evidence="2" type="ORF">CLPU_7c00020</name>
</gene>
<name>A0A0L0WA25_GOTPU</name>
<feature type="transmembrane region" description="Helical" evidence="1">
    <location>
        <begin position="236"/>
        <end position="255"/>
    </location>
</feature>
<dbReference type="RefSeq" id="WP_050355214.1">
    <property type="nucleotide sequence ID" value="NZ_LGSS01000007.1"/>
</dbReference>
<dbReference type="GO" id="GO:0005886">
    <property type="term" value="C:plasma membrane"/>
    <property type="evidence" value="ECO:0007669"/>
    <property type="project" value="TreeGrafter"/>
</dbReference>
<feature type="transmembrane region" description="Helical" evidence="1">
    <location>
        <begin position="102"/>
        <end position="129"/>
    </location>
</feature>
<dbReference type="GO" id="GO:0034228">
    <property type="term" value="F:ethanolamine transmembrane transporter activity"/>
    <property type="evidence" value="ECO:0007669"/>
    <property type="project" value="InterPro"/>
</dbReference>
<feature type="transmembrane region" description="Helical" evidence="1">
    <location>
        <begin position="302"/>
        <end position="323"/>
    </location>
</feature>
<dbReference type="PIRSF" id="PIRSF019466">
    <property type="entry name" value="EutH"/>
    <property type="match status" value="1"/>
</dbReference>
<reference evidence="3" key="1">
    <citation type="submission" date="2015-07" db="EMBL/GenBank/DDBJ databases">
        <title>Draft genome sequence of the purine-degrading Gottschalkia purinilyticum DSM 1384 (formerly Clostridium purinilyticum).</title>
        <authorList>
            <person name="Poehlein A."/>
            <person name="Schiel-Bengelsdorf B."/>
            <person name="Bengelsdorf F.R."/>
            <person name="Daniel R."/>
            <person name="Duerre P."/>
        </authorList>
    </citation>
    <scope>NUCLEOTIDE SEQUENCE [LARGE SCALE GENOMIC DNA]</scope>
    <source>
        <strain evidence="3">DSM 1384</strain>
    </source>
</reference>
<dbReference type="Proteomes" id="UP000037267">
    <property type="component" value="Unassembled WGS sequence"/>
</dbReference>
<dbReference type="Pfam" id="PF04346">
    <property type="entry name" value="EutH"/>
    <property type="match status" value="1"/>
</dbReference>
<dbReference type="STRING" id="1503.CLPU_7c00020"/>
<accession>A0A0L0WA25</accession>
<dbReference type="InterPro" id="IPR007441">
    <property type="entry name" value="EutH"/>
</dbReference>
<keyword evidence="1" id="KW-0812">Transmembrane</keyword>
<feature type="transmembrane region" description="Helical" evidence="1">
    <location>
        <begin position="166"/>
        <end position="184"/>
    </location>
</feature>
<sequence length="369" mass="39063">MEQVILGIILLFSILGAMDKIYGNKFGLGAKFEEGFMSMGNLALAIIGIYSLSPVIANVLSYAIGPLFKNIGIDSSILSASILACDMGGYISSMKLAQSKEIGLFSGVILSSMLGTTVIFTIPVGVGIIKKEDHSYFAKGILAGIITIPLGSIVGGYLLGISFKSLILNALPVIMISVLLAIGLTKYPEKIINLFSILSRGVTAISMFGLVLSMIDVITGIKILKGMGSFTEGLKVVGSVVIVLSGAYPMIYFVSRFFGNTISKLGRRIGIGEKAIMGLMVSLANNIPMFFMFKEMNSREKVLCSAFIVSGAFTFGGQLGFISGVEKTAIVPFIIAKLAGGLSALILAFILTRHDEVCVSEKGSNKLLS</sequence>
<dbReference type="EMBL" id="LGSS01000007">
    <property type="protein sequence ID" value="KNF08374.1"/>
    <property type="molecule type" value="Genomic_DNA"/>
</dbReference>
<comment type="caution">
    <text evidence="2">The sequence shown here is derived from an EMBL/GenBank/DDBJ whole genome shotgun (WGS) entry which is preliminary data.</text>
</comment>
<feature type="transmembrane region" description="Helical" evidence="1">
    <location>
        <begin position="329"/>
        <end position="352"/>
    </location>
</feature>
<dbReference type="AlphaFoldDB" id="A0A0L0WA25"/>
<organism evidence="2 3">
    <name type="scientific">Gottschalkia purinilytica</name>
    <name type="common">Clostridium purinilyticum</name>
    <dbReference type="NCBI Taxonomy" id="1503"/>
    <lineage>
        <taxon>Bacteria</taxon>
        <taxon>Bacillati</taxon>
        <taxon>Bacillota</taxon>
        <taxon>Tissierellia</taxon>
        <taxon>Tissierellales</taxon>
        <taxon>Gottschalkiaceae</taxon>
        <taxon>Gottschalkia</taxon>
    </lineage>
</organism>
<proteinExistence type="predicted"/>
<dbReference type="OrthoDB" id="9778282at2"/>
<dbReference type="PANTHER" id="PTHR40089">
    <property type="entry name" value="ETHANOLAMINE UTILIZATION PROTEIN EUTH"/>
    <property type="match status" value="1"/>
</dbReference>
<feature type="transmembrane region" description="Helical" evidence="1">
    <location>
        <begin position="141"/>
        <end position="159"/>
    </location>
</feature>
<protein>
    <submittedName>
        <fullName evidence="2">Ethanolamine utilization protein</fullName>
    </submittedName>
</protein>
<keyword evidence="1" id="KW-1133">Transmembrane helix</keyword>
<dbReference type="PANTHER" id="PTHR40089:SF1">
    <property type="entry name" value="ETHANOLAMINE PERMEASE EUTH-RELATED"/>
    <property type="match status" value="1"/>
</dbReference>
<dbReference type="NCBIfam" id="NF011667">
    <property type="entry name" value="PRK15086.1-3"/>
    <property type="match status" value="1"/>
</dbReference>
<feature type="transmembrane region" description="Helical" evidence="1">
    <location>
        <begin position="275"/>
        <end position="293"/>
    </location>
</feature>
<keyword evidence="3" id="KW-1185">Reference proteome</keyword>